<protein>
    <submittedName>
        <fullName evidence="1">Uncharacterized protein</fullName>
    </submittedName>
</protein>
<gene>
    <name evidence="1" type="ORF">Strvi_0080</name>
</gene>
<dbReference type="EMBL" id="CP002996">
    <property type="protein sequence ID" value="AEM88856.1"/>
    <property type="molecule type" value="Genomic_DNA"/>
</dbReference>
<dbReference type="eggNOG" id="ENOG5031C3W">
    <property type="taxonomic scope" value="Bacteria"/>
</dbReference>
<keyword evidence="2" id="KW-1185">Reference proteome</keyword>
<dbReference type="KEGG" id="svl:Strvi_0080"/>
<dbReference type="Proteomes" id="UP000008703">
    <property type="component" value="Plasmid pSTRVI02"/>
</dbReference>
<name>G2PHQ5_STRV4</name>
<dbReference type="AlphaFoldDB" id="G2PHQ5"/>
<evidence type="ECO:0000313" key="2">
    <source>
        <dbReference type="Proteomes" id="UP000008703"/>
    </source>
</evidence>
<keyword evidence="1" id="KW-0614">Plasmid</keyword>
<organism evidence="1 2">
    <name type="scientific">Streptomyces violaceusniger (strain Tu 4113)</name>
    <dbReference type="NCBI Taxonomy" id="653045"/>
    <lineage>
        <taxon>Bacteria</taxon>
        <taxon>Bacillati</taxon>
        <taxon>Actinomycetota</taxon>
        <taxon>Actinomycetes</taxon>
        <taxon>Kitasatosporales</taxon>
        <taxon>Streptomycetaceae</taxon>
        <taxon>Streptomyces</taxon>
        <taxon>Streptomyces violaceusniger group</taxon>
    </lineage>
</organism>
<proteinExistence type="predicted"/>
<accession>G2PHQ5</accession>
<dbReference type="RefSeq" id="WP_014043791.1">
    <property type="nucleotide sequence ID" value="NC_015952.1"/>
</dbReference>
<sequence>MAGVKLSRAEELEYGTGWRVKGVVDDTDQCEHCGRRGLKRVVAMVPLDADGNEDGDAAYFGTGCAVGYIKRGTLRGRVTGAAVWTAALVAERERVERRRWAGEILAKYGHVTGFHPIQKAAVFFVYNPHTADRGHAWGAAEVDWFVSEADKAMEGVPAETRAQYIELGRKALGLPERQTA</sequence>
<geneLocation type="plasmid" evidence="1 2">
    <name>pSTRVI02</name>
</geneLocation>
<reference evidence="1" key="1">
    <citation type="submission" date="2011-08" db="EMBL/GenBank/DDBJ databases">
        <title>Complete sequence of plasmid 2 of Streptomyces violaceusniger Tu 4113.</title>
        <authorList>
            <consortium name="US DOE Joint Genome Institute"/>
            <person name="Lucas S."/>
            <person name="Han J."/>
            <person name="Lapidus A."/>
            <person name="Cheng J.-F."/>
            <person name="Goodwin L."/>
            <person name="Pitluck S."/>
            <person name="Peters L."/>
            <person name="Ivanova N."/>
            <person name="Daligault H."/>
            <person name="Detter J.C."/>
            <person name="Han C."/>
            <person name="Tapia R."/>
            <person name="Land M."/>
            <person name="Hauser L."/>
            <person name="Kyrpides N."/>
            <person name="Ivanova N."/>
            <person name="Pagani I."/>
            <person name="Hagen A."/>
            <person name="Katz L."/>
            <person name="Fiedler H.-P."/>
            <person name="Keasling J."/>
            <person name="Fortman J."/>
            <person name="Woyke T."/>
        </authorList>
    </citation>
    <scope>NUCLEOTIDE SEQUENCE [LARGE SCALE GENOMIC DNA]</scope>
    <source>
        <strain evidence="1">Tu 4113</strain>
        <plasmid evidence="1">pSTRVI02</plasmid>
    </source>
</reference>
<evidence type="ECO:0000313" key="1">
    <source>
        <dbReference type="EMBL" id="AEM88856.1"/>
    </source>
</evidence>
<dbReference type="HOGENOM" id="CLU_1495443_0_0_11"/>